<evidence type="ECO:0000256" key="11">
    <source>
        <dbReference type="ARBA" id="ARBA00047899"/>
    </source>
</evidence>
<dbReference type="GO" id="GO:0030430">
    <property type="term" value="C:host cell cytoplasm"/>
    <property type="evidence" value="ECO:0007669"/>
    <property type="project" value="UniProtKB-SubCell"/>
</dbReference>
<dbReference type="GO" id="GO:0043066">
    <property type="term" value="P:negative regulation of apoptotic process"/>
    <property type="evidence" value="ECO:0007669"/>
    <property type="project" value="InterPro"/>
</dbReference>
<comment type="subcellular location">
    <subcellularLocation>
        <location evidence="1">Host cytoplasm</location>
    </subcellularLocation>
</comment>
<keyword evidence="6" id="KW-0808">Transferase</keyword>
<dbReference type="GO" id="GO:0004674">
    <property type="term" value="F:protein serine/threonine kinase activity"/>
    <property type="evidence" value="ECO:0007669"/>
    <property type="project" value="UniProtKB-KW"/>
</dbReference>
<dbReference type="PANTHER" id="PTHR22984:SF25">
    <property type="entry name" value="PROTEIN KINASE DOMAIN-CONTAINING PROTEIN"/>
    <property type="match status" value="1"/>
</dbReference>
<evidence type="ECO:0000256" key="12">
    <source>
        <dbReference type="ARBA" id="ARBA00048679"/>
    </source>
</evidence>
<sequence>MYKKLKLLHEGGFGKTYIVKNLHDKKTYVAKFVTTEEIINFCNHSKDNSKEEPTEVCLMNIIKKAQKTNLVQIKEVFEEVFEDKEQFIIIMEHNKDFEDFHSYLDENKLDEKQSSIIFKNIYNCIKTCNELKIFHGDIKTDNMLINRKTLEIILIDFGSGVHSRDRYTELLNDELSTLPEWLEYDSYGHDEFYVWSLGLILYEMVYDEYPFKEEEEVCEIKKPVFYQTISSQCFDLITKCIKKDPNERIKFNEILDHEWFYFQK</sequence>
<dbReference type="InterPro" id="IPR017348">
    <property type="entry name" value="PIM1/2/3"/>
</dbReference>
<evidence type="ECO:0000256" key="4">
    <source>
        <dbReference type="ARBA" id="ARBA00022527"/>
    </source>
</evidence>
<evidence type="ECO:0000256" key="2">
    <source>
        <dbReference type="ARBA" id="ARBA00012513"/>
    </source>
</evidence>
<evidence type="ECO:0000259" key="13">
    <source>
        <dbReference type="PROSITE" id="PS50011"/>
    </source>
</evidence>
<evidence type="ECO:0000256" key="8">
    <source>
        <dbReference type="ARBA" id="ARBA00022777"/>
    </source>
</evidence>
<protein>
    <recommendedName>
        <fullName evidence="3">Serine/threonine-protein kinase 1</fullName>
        <ecNumber evidence="2">2.7.11.1</ecNumber>
    </recommendedName>
</protein>
<organism evidence="14">
    <name type="scientific">viral metagenome</name>
    <dbReference type="NCBI Taxonomy" id="1070528"/>
    <lineage>
        <taxon>unclassified sequences</taxon>
        <taxon>metagenomes</taxon>
        <taxon>organismal metagenomes</taxon>
    </lineage>
</organism>
<keyword evidence="9" id="KW-0067">ATP-binding</keyword>
<dbReference type="PROSITE" id="PS00108">
    <property type="entry name" value="PROTEIN_KINASE_ST"/>
    <property type="match status" value="1"/>
</dbReference>
<accession>A0A6C0J9S9</accession>
<dbReference type="Gene3D" id="1.10.510.10">
    <property type="entry name" value="Transferase(Phosphotransferase) domain 1"/>
    <property type="match status" value="1"/>
</dbReference>
<dbReference type="PANTHER" id="PTHR22984">
    <property type="entry name" value="SERINE/THREONINE-PROTEIN KINASE PIM"/>
    <property type="match status" value="1"/>
</dbReference>
<evidence type="ECO:0000256" key="3">
    <source>
        <dbReference type="ARBA" id="ARBA00016885"/>
    </source>
</evidence>
<keyword evidence="5" id="KW-0597">Phosphoprotein</keyword>
<dbReference type="InterPro" id="IPR008271">
    <property type="entry name" value="Ser/Thr_kinase_AS"/>
</dbReference>
<dbReference type="GO" id="GO:0005524">
    <property type="term" value="F:ATP binding"/>
    <property type="evidence" value="ECO:0007669"/>
    <property type="project" value="UniProtKB-KW"/>
</dbReference>
<dbReference type="PROSITE" id="PS50011">
    <property type="entry name" value="PROTEIN_KINASE_DOM"/>
    <property type="match status" value="1"/>
</dbReference>
<dbReference type="InterPro" id="IPR011009">
    <property type="entry name" value="Kinase-like_dom_sf"/>
</dbReference>
<dbReference type="GO" id="GO:0005737">
    <property type="term" value="C:cytoplasm"/>
    <property type="evidence" value="ECO:0007669"/>
    <property type="project" value="TreeGrafter"/>
</dbReference>
<evidence type="ECO:0000256" key="7">
    <source>
        <dbReference type="ARBA" id="ARBA00022741"/>
    </source>
</evidence>
<evidence type="ECO:0000256" key="9">
    <source>
        <dbReference type="ARBA" id="ARBA00022840"/>
    </source>
</evidence>
<comment type="catalytic activity">
    <reaction evidence="12">
        <text>L-seryl-[protein] + ATP = O-phospho-L-seryl-[protein] + ADP + H(+)</text>
        <dbReference type="Rhea" id="RHEA:17989"/>
        <dbReference type="Rhea" id="RHEA-COMP:9863"/>
        <dbReference type="Rhea" id="RHEA-COMP:11604"/>
        <dbReference type="ChEBI" id="CHEBI:15378"/>
        <dbReference type="ChEBI" id="CHEBI:29999"/>
        <dbReference type="ChEBI" id="CHEBI:30616"/>
        <dbReference type="ChEBI" id="CHEBI:83421"/>
        <dbReference type="ChEBI" id="CHEBI:456216"/>
        <dbReference type="EC" id="2.7.11.1"/>
    </reaction>
</comment>
<dbReference type="EMBL" id="MN740351">
    <property type="protein sequence ID" value="QHU02043.1"/>
    <property type="molecule type" value="Genomic_DNA"/>
</dbReference>
<evidence type="ECO:0000256" key="1">
    <source>
        <dbReference type="ARBA" id="ARBA00004192"/>
    </source>
</evidence>
<dbReference type="PIRSF" id="PIRSF037993">
    <property type="entry name" value="STPK_Pim-1"/>
    <property type="match status" value="1"/>
</dbReference>
<dbReference type="SMART" id="SM00220">
    <property type="entry name" value="S_TKc"/>
    <property type="match status" value="1"/>
</dbReference>
<dbReference type="Gene3D" id="3.30.200.20">
    <property type="entry name" value="Phosphorylase Kinase, domain 1"/>
    <property type="match status" value="1"/>
</dbReference>
<keyword evidence="10" id="KW-1035">Host cytoplasm</keyword>
<dbReference type="InterPro" id="IPR051138">
    <property type="entry name" value="PIM_Ser/Thr_kinase"/>
</dbReference>
<dbReference type="AlphaFoldDB" id="A0A6C0J9S9"/>
<comment type="catalytic activity">
    <reaction evidence="11">
        <text>L-threonyl-[protein] + ATP = O-phospho-L-threonyl-[protein] + ADP + H(+)</text>
        <dbReference type="Rhea" id="RHEA:46608"/>
        <dbReference type="Rhea" id="RHEA-COMP:11060"/>
        <dbReference type="Rhea" id="RHEA-COMP:11605"/>
        <dbReference type="ChEBI" id="CHEBI:15378"/>
        <dbReference type="ChEBI" id="CHEBI:30013"/>
        <dbReference type="ChEBI" id="CHEBI:30616"/>
        <dbReference type="ChEBI" id="CHEBI:61977"/>
        <dbReference type="ChEBI" id="CHEBI:456216"/>
        <dbReference type="EC" id="2.7.11.1"/>
    </reaction>
</comment>
<dbReference type="Pfam" id="PF00069">
    <property type="entry name" value="Pkinase"/>
    <property type="match status" value="1"/>
</dbReference>
<feature type="domain" description="Protein kinase" evidence="13">
    <location>
        <begin position="2"/>
        <end position="260"/>
    </location>
</feature>
<proteinExistence type="predicted"/>
<keyword evidence="4" id="KW-0723">Serine/threonine-protein kinase</keyword>
<evidence type="ECO:0000313" key="14">
    <source>
        <dbReference type="EMBL" id="QHU02043.1"/>
    </source>
</evidence>
<keyword evidence="7" id="KW-0547">Nucleotide-binding</keyword>
<keyword evidence="8" id="KW-0418">Kinase</keyword>
<dbReference type="InterPro" id="IPR000719">
    <property type="entry name" value="Prot_kinase_dom"/>
</dbReference>
<reference evidence="14" key="1">
    <citation type="journal article" date="2020" name="Nature">
        <title>Giant virus diversity and host interactions through global metagenomics.</title>
        <authorList>
            <person name="Schulz F."/>
            <person name="Roux S."/>
            <person name="Paez-Espino D."/>
            <person name="Jungbluth S."/>
            <person name="Walsh D.A."/>
            <person name="Denef V.J."/>
            <person name="McMahon K.D."/>
            <person name="Konstantinidis K.T."/>
            <person name="Eloe-Fadrosh E.A."/>
            <person name="Kyrpides N.C."/>
            <person name="Woyke T."/>
        </authorList>
    </citation>
    <scope>NUCLEOTIDE SEQUENCE</scope>
    <source>
        <strain evidence="14">GVMAG-M-3300025880-56</strain>
    </source>
</reference>
<dbReference type="SUPFAM" id="SSF56112">
    <property type="entry name" value="Protein kinase-like (PK-like)"/>
    <property type="match status" value="1"/>
</dbReference>
<evidence type="ECO:0000256" key="5">
    <source>
        <dbReference type="ARBA" id="ARBA00022553"/>
    </source>
</evidence>
<evidence type="ECO:0000256" key="10">
    <source>
        <dbReference type="ARBA" id="ARBA00023200"/>
    </source>
</evidence>
<name>A0A6C0J9S9_9ZZZZ</name>
<evidence type="ECO:0000256" key="6">
    <source>
        <dbReference type="ARBA" id="ARBA00022679"/>
    </source>
</evidence>
<dbReference type="EC" id="2.7.11.1" evidence="2"/>